<name>A0A1E3B132_ASPCR</name>
<feature type="transmembrane region" description="Helical" evidence="1">
    <location>
        <begin position="20"/>
        <end position="41"/>
    </location>
</feature>
<organism evidence="2 3">
    <name type="scientific">Aspergillus cristatus</name>
    <name type="common">Chinese Fuzhuan brick tea-fermentation fungus</name>
    <name type="synonym">Eurotium cristatum</name>
    <dbReference type="NCBI Taxonomy" id="573508"/>
    <lineage>
        <taxon>Eukaryota</taxon>
        <taxon>Fungi</taxon>
        <taxon>Dikarya</taxon>
        <taxon>Ascomycota</taxon>
        <taxon>Pezizomycotina</taxon>
        <taxon>Eurotiomycetes</taxon>
        <taxon>Eurotiomycetidae</taxon>
        <taxon>Eurotiales</taxon>
        <taxon>Aspergillaceae</taxon>
        <taxon>Aspergillus</taxon>
        <taxon>Aspergillus subgen. Aspergillus</taxon>
    </lineage>
</organism>
<keyword evidence="1" id="KW-1133">Transmembrane helix</keyword>
<evidence type="ECO:0000313" key="3">
    <source>
        <dbReference type="Proteomes" id="UP000094569"/>
    </source>
</evidence>
<proteinExistence type="predicted"/>
<evidence type="ECO:0000256" key="1">
    <source>
        <dbReference type="SAM" id="Phobius"/>
    </source>
</evidence>
<keyword evidence="1" id="KW-0472">Membrane</keyword>
<keyword evidence="3" id="KW-1185">Reference proteome</keyword>
<evidence type="ECO:0000313" key="2">
    <source>
        <dbReference type="EMBL" id="ODM14632.1"/>
    </source>
</evidence>
<dbReference type="Proteomes" id="UP000094569">
    <property type="component" value="Unassembled WGS sequence"/>
</dbReference>
<comment type="caution">
    <text evidence="2">The sequence shown here is derived from an EMBL/GenBank/DDBJ whole genome shotgun (WGS) entry which is preliminary data.</text>
</comment>
<keyword evidence="1" id="KW-0812">Transmembrane</keyword>
<gene>
    <name evidence="2" type="ORF">SI65_09977</name>
</gene>
<dbReference type="AlphaFoldDB" id="A0A1E3B132"/>
<accession>A0A1E3B132</accession>
<reference evidence="2 3" key="1">
    <citation type="journal article" date="2016" name="BMC Genomics">
        <title>Comparative genomic and transcriptomic analyses of the Fuzhuan brick tea-fermentation fungus Aspergillus cristatus.</title>
        <authorList>
            <person name="Ge Y."/>
            <person name="Wang Y."/>
            <person name="Liu Y."/>
            <person name="Tan Y."/>
            <person name="Ren X."/>
            <person name="Zhang X."/>
            <person name="Hyde K.D."/>
            <person name="Liu Y."/>
            <person name="Liu Z."/>
        </authorList>
    </citation>
    <scope>NUCLEOTIDE SEQUENCE [LARGE SCALE GENOMIC DNA]</scope>
    <source>
        <strain evidence="2 3">GZAAS20.1005</strain>
    </source>
</reference>
<sequence>MFSMFSSLYSSLDLGNAQPIQVVTLIAQLITIAIHIFNSLITHYQRRRTFKENREIIDTMKILLDLWERQNKIMAHAAEAIRLFHEAEEHVIRGMLIDAGLDEAVVDAVVRRFMQQAVSAMGLDETREGAGVGDEGES</sequence>
<protein>
    <submittedName>
        <fullName evidence="2">Uncharacterized protein</fullName>
    </submittedName>
</protein>
<dbReference type="VEuPathDB" id="FungiDB:SI65_09977"/>
<dbReference type="EMBL" id="JXNT01000023">
    <property type="protein sequence ID" value="ODM14632.1"/>
    <property type="molecule type" value="Genomic_DNA"/>
</dbReference>